<name>A0ABP7KW91_9ACTN</name>
<reference evidence="2" key="1">
    <citation type="journal article" date="2019" name="Int. J. Syst. Evol. Microbiol.">
        <title>The Global Catalogue of Microorganisms (GCM) 10K type strain sequencing project: providing services to taxonomists for standard genome sequencing and annotation.</title>
        <authorList>
            <consortium name="The Broad Institute Genomics Platform"/>
            <consortium name="The Broad Institute Genome Sequencing Center for Infectious Disease"/>
            <person name="Wu L."/>
            <person name="Ma J."/>
        </authorList>
    </citation>
    <scope>NUCLEOTIDE SEQUENCE [LARGE SCALE GENOMIC DNA]</scope>
    <source>
        <strain evidence="2">JCM 16578</strain>
    </source>
</reference>
<gene>
    <name evidence="1" type="ORF">GCM10022207_63490</name>
</gene>
<organism evidence="1 2">
    <name type="scientific">Streptomyces lannensis</name>
    <dbReference type="NCBI Taxonomy" id="766498"/>
    <lineage>
        <taxon>Bacteria</taxon>
        <taxon>Bacillati</taxon>
        <taxon>Actinomycetota</taxon>
        <taxon>Actinomycetes</taxon>
        <taxon>Kitasatosporales</taxon>
        <taxon>Streptomycetaceae</taxon>
        <taxon>Streptomyces</taxon>
    </lineage>
</organism>
<dbReference type="EMBL" id="BAAAZA010000023">
    <property type="protein sequence ID" value="GAA3887464.1"/>
    <property type="molecule type" value="Genomic_DNA"/>
</dbReference>
<protein>
    <submittedName>
        <fullName evidence="1">Uncharacterized protein</fullName>
    </submittedName>
</protein>
<comment type="caution">
    <text evidence="1">The sequence shown here is derived from an EMBL/GenBank/DDBJ whole genome shotgun (WGS) entry which is preliminary data.</text>
</comment>
<sequence length="206" mass="21345">MASPFYVRAVRSGNSGERTAVPGRGRHRVNGASEGWQAGARGEAGCAPAASDVMGKGALNDSSATPRGAPLRNPMRFVRAVEATYESGNQSSYPKAVRVAMPAGIVSLLERAEAEETYECMATLSAEPTHVIAVAHPLPTGRGGRGKPPLLAEGHRSFSPTWPAHVPAHGIAVPHSRGRAFAPAGTGGHGSAGVRGGKRRVLREAM</sequence>
<accession>A0ABP7KW91</accession>
<evidence type="ECO:0000313" key="1">
    <source>
        <dbReference type="EMBL" id="GAA3887464.1"/>
    </source>
</evidence>
<dbReference type="Proteomes" id="UP001501563">
    <property type="component" value="Unassembled WGS sequence"/>
</dbReference>
<proteinExistence type="predicted"/>
<keyword evidence="2" id="KW-1185">Reference proteome</keyword>
<evidence type="ECO:0000313" key="2">
    <source>
        <dbReference type="Proteomes" id="UP001501563"/>
    </source>
</evidence>